<evidence type="ECO:0000259" key="1">
    <source>
        <dbReference type="PROSITE" id="PS50004"/>
    </source>
</evidence>
<evidence type="ECO:0000313" key="2">
    <source>
        <dbReference type="EMBL" id="CBN78803.1"/>
    </source>
</evidence>
<proteinExistence type="predicted"/>
<keyword evidence="3" id="KW-1185">Reference proteome</keyword>
<protein>
    <recommendedName>
        <fullName evidence="1">C2 domain-containing protein</fullName>
    </recommendedName>
</protein>
<organism evidence="2 3">
    <name type="scientific">Ectocarpus siliculosus</name>
    <name type="common">Brown alga</name>
    <name type="synonym">Conferva siliculosa</name>
    <dbReference type="NCBI Taxonomy" id="2880"/>
    <lineage>
        <taxon>Eukaryota</taxon>
        <taxon>Sar</taxon>
        <taxon>Stramenopiles</taxon>
        <taxon>Ochrophyta</taxon>
        <taxon>PX clade</taxon>
        <taxon>Phaeophyceae</taxon>
        <taxon>Ectocarpales</taxon>
        <taxon>Ectocarpaceae</taxon>
        <taxon>Ectocarpus</taxon>
    </lineage>
</organism>
<accession>D8LQN9</accession>
<name>D8LQN9_ECTSI</name>
<dbReference type="PROSITE" id="PS50004">
    <property type="entry name" value="C2"/>
    <property type="match status" value="2"/>
</dbReference>
<feature type="domain" description="C2" evidence="1">
    <location>
        <begin position="1"/>
        <end position="101"/>
    </location>
</feature>
<evidence type="ECO:0000313" key="3">
    <source>
        <dbReference type="Proteomes" id="UP000002630"/>
    </source>
</evidence>
<feature type="domain" description="C2" evidence="1">
    <location>
        <begin position="332"/>
        <end position="470"/>
    </location>
</feature>
<sequence length="828" mass="88549">MVKDLSDILAFGCGALDKPEPYVVARVGVTERTTPVAGVVSGKSTWADTCLALPVADEGLGVLSTLRLELWTSNPVQDDQVGYVEVDLASLSNDREFGSGAPSSIPSGVRVPLDLPLLCLTGAGGDEFGDITLPTLSCSAALQTKRGGCDRLKEALRNPQSKSPGETVTLPAIGPNEGPGVLKVMVLGIALHEDVEAPEVRLTLFPGKRFATTRPLLEIGGNPSEQDGDKSSVTGSWNQELDIPCYATDFEALDTVVSLQADVVVAGVLAGQRVLGQGQAEVSGVIQARREQEINLDIVSLNRGAAPHTLGQLSLSVRFEDAWETPRHDSLPSPESPSGPQAKSLHCPGILRMFVVDARELSGLKRHQDPYVVVERIAVDPTIPCQAKPFSSAAAVVGKGRQARWLESCDLRVGQSEADFLRGQAGGGSITLTVSLTDKDVRGGDEPISSLELVVTPESLAERDSSVLWHQLFSQGRDRGFIRLGCCWIPAALEPVNICGLRPEERVETGTLYLWLKEGRQLVNPNPAAQRVRGLPPTCEIELRPYEKVGRKKAREILGCARVPEMDNPDVDVGMFHKFLKMDFAQATSLADNDLADTSPSCVLTVYTKCGEKKVVSGRAEVLLASLCGYKNLNGEAVLRSPHRRRGNPNSNTAGGSAHTVAFRQFGNERVLGCDEAERFNCPVAAMDKVIPLLEDDRSYSDGANQGGGPLRMRNAGRGGELRLRALYVPDRVADGLGVRAAIKALSRAAEKSMQFFTENPAAALSRAADDGGGVGDSQALDSNATALPGALDVHLIRATDLEWVEETVDPIVQLRLLCSAGAELHTR</sequence>
<dbReference type="InterPro" id="IPR000008">
    <property type="entry name" value="C2_dom"/>
</dbReference>
<dbReference type="EMBL" id="FN649729">
    <property type="protein sequence ID" value="CBN78803.1"/>
    <property type="molecule type" value="Genomic_DNA"/>
</dbReference>
<gene>
    <name evidence="2" type="ORF">Esi_0006_0218</name>
</gene>
<reference evidence="2 3" key="1">
    <citation type="journal article" date="2010" name="Nature">
        <title>The Ectocarpus genome and the independent evolution of multicellularity in brown algae.</title>
        <authorList>
            <person name="Cock J.M."/>
            <person name="Sterck L."/>
            <person name="Rouze P."/>
            <person name="Scornet D."/>
            <person name="Allen A.E."/>
            <person name="Amoutzias G."/>
            <person name="Anthouard V."/>
            <person name="Artiguenave F."/>
            <person name="Aury J.M."/>
            <person name="Badger J.H."/>
            <person name="Beszteri B."/>
            <person name="Billiau K."/>
            <person name="Bonnet E."/>
            <person name="Bothwell J.H."/>
            <person name="Bowler C."/>
            <person name="Boyen C."/>
            <person name="Brownlee C."/>
            <person name="Carrano C.J."/>
            <person name="Charrier B."/>
            <person name="Cho G.Y."/>
            <person name="Coelho S.M."/>
            <person name="Collen J."/>
            <person name="Corre E."/>
            <person name="Da Silva C."/>
            <person name="Delage L."/>
            <person name="Delaroque N."/>
            <person name="Dittami S.M."/>
            <person name="Doulbeau S."/>
            <person name="Elias M."/>
            <person name="Farnham G."/>
            <person name="Gachon C.M."/>
            <person name="Gschloessl B."/>
            <person name="Heesch S."/>
            <person name="Jabbari K."/>
            <person name="Jubin C."/>
            <person name="Kawai H."/>
            <person name="Kimura K."/>
            <person name="Kloareg B."/>
            <person name="Kupper F.C."/>
            <person name="Lang D."/>
            <person name="Le Bail A."/>
            <person name="Leblanc C."/>
            <person name="Lerouge P."/>
            <person name="Lohr M."/>
            <person name="Lopez P.J."/>
            <person name="Martens C."/>
            <person name="Maumus F."/>
            <person name="Michel G."/>
            <person name="Miranda-Saavedra D."/>
            <person name="Morales J."/>
            <person name="Moreau H."/>
            <person name="Motomura T."/>
            <person name="Nagasato C."/>
            <person name="Napoli C.A."/>
            <person name="Nelson D.R."/>
            <person name="Nyvall-Collen P."/>
            <person name="Peters A.F."/>
            <person name="Pommier C."/>
            <person name="Potin P."/>
            <person name="Poulain J."/>
            <person name="Quesneville H."/>
            <person name="Read B."/>
            <person name="Rensing S.A."/>
            <person name="Ritter A."/>
            <person name="Rousvoal S."/>
            <person name="Samanta M."/>
            <person name="Samson G."/>
            <person name="Schroeder D.C."/>
            <person name="Segurens B."/>
            <person name="Strittmatter M."/>
            <person name="Tonon T."/>
            <person name="Tregear J.W."/>
            <person name="Valentin K."/>
            <person name="von Dassow P."/>
            <person name="Yamagishi T."/>
            <person name="Van de Peer Y."/>
            <person name="Wincker P."/>
        </authorList>
    </citation>
    <scope>NUCLEOTIDE SEQUENCE [LARGE SCALE GENOMIC DNA]</scope>
    <source>
        <strain evidence="3">Ec32 / CCAP1310/4</strain>
    </source>
</reference>
<dbReference type="SUPFAM" id="SSF49562">
    <property type="entry name" value="C2 domain (Calcium/lipid-binding domain, CaLB)"/>
    <property type="match status" value="1"/>
</dbReference>
<dbReference type="AlphaFoldDB" id="D8LQN9"/>
<dbReference type="EMBL" id="FN648818">
    <property type="protein sequence ID" value="CBN78803.1"/>
    <property type="molecule type" value="Genomic_DNA"/>
</dbReference>
<dbReference type="InterPro" id="IPR035892">
    <property type="entry name" value="C2_domain_sf"/>
</dbReference>
<dbReference type="InParanoid" id="D8LQN9"/>
<dbReference type="Proteomes" id="UP000002630">
    <property type="component" value="Linkage Group LG04"/>
</dbReference>